<dbReference type="PANTHER" id="PTHR24305:SF108">
    <property type="entry name" value="P450, PUTATIVE (EUROFUNG)-RELATED"/>
    <property type="match status" value="1"/>
</dbReference>
<proteinExistence type="inferred from homology"/>
<protein>
    <recommendedName>
        <fullName evidence="9">Cytochrome P450</fullName>
    </recommendedName>
</protein>
<dbReference type="InterPro" id="IPR050121">
    <property type="entry name" value="Cytochrome_P450_monoxygenase"/>
</dbReference>
<dbReference type="GO" id="GO:0004497">
    <property type="term" value="F:monooxygenase activity"/>
    <property type="evidence" value="ECO:0007669"/>
    <property type="project" value="UniProtKB-KW"/>
</dbReference>
<dbReference type="SUPFAM" id="SSF48264">
    <property type="entry name" value="Cytochrome P450"/>
    <property type="match status" value="1"/>
</dbReference>
<keyword evidence="5 6" id="KW-0349">Heme</keyword>
<accession>A0A9W9IJJ9</accession>
<evidence type="ECO:0000256" key="5">
    <source>
        <dbReference type="PIRSR" id="PIRSR602401-1"/>
    </source>
</evidence>
<dbReference type="AlphaFoldDB" id="A0A9W9IJJ9"/>
<dbReference type="Proteomes" id="UP001146351">
    <property type="component" value="Unassembled WGS sequence"/>
</dbReference>
<evidence type="ECO:0000256" key="4">
    <source>
        <dbReference type="ARBA" id="ARBA00023004"/>
    </source>
</evidence>
<gene>
    <name evidence="7" type="ORF">N7492_002523</name>
</gene>
<dbReference type="OrthoDB" id="1470350at2759"/>
<keyword evidence="2 5" id="KW-0479">Metal-binding</keyword>
<dbReference type="GO" id="GO:0016705">
    <property type="term" value="F:oxidoreductase activity, acting on paired donors, with incorporation or reduction of molecular oxygen"/>
    <property type="evidence" value="ECO:0007669"/>
    <property type="project" value="InterPro"/>
</dbReference>
<dbReference type="PANTHER" id="PTHR24305">
    <property type="entry name" value="CYTOCHROME P450"/>
    <property type="match status" value="1"/>
</dbReference>
<dbReference type="GO" id="GO:0043386">
    <property type="term" value="P:mycotoxin biosynthetic process"/>
    <property type="evidence" value="ECO:0007669"/>
    <property type="project" value="UniProtKB-ARBA"/>
</dbReference>
<dbReference type="Pfam" id="PF00067">
    <property type="entry name" value="p450"/>
    <property type="match status" value="1"/>
</dbReference>
<dbReference type="EMBL" id="JAPQKO010000002">
    <property type="protein sequence ID" value="KAJ5179313.1"/>
    <property type="molecule type" value="Genomic_DNA"/>
</dbReference>
<evidence type="ECO:0000313" key="8">
    <source>
        <dbReference type="Proteomes" id="UP001146351"/>
    </source>
</evidence>
<dbReference type="Gene3D" id="1.10.630.10">
    <property type="entry name" value="Cytochrome P450"/>
    <property type="match status" value="1"/>
</dbReference>
<dbReference type="InterPro" id="IPR036396">
    <property type="entry name" value="Cyt_P450_sf"/>
</dbReference>
<feature type="binding site" description="axial binding residue" evidence="5">
    <location>
        <position position="182"/>
    </location>
    <ligand>
        <name>heme</name>
        <dbReference type="ChEBI" id="CHEBI:30413"/>
    </ligand>
    <ligandPart>
        <name>Fe</name>
        <dbReference type="ChEBI" id="CHEBI:18248"/>
    </ligandPart>
</feature>
<dbReference type="InterPro" id="IPR017972">
    <property type="entry name" value="Cyt_P450_CS"/>
</dbReference>
<keyword evidence="6" id="KW-0503">Monooxygenase</keyword>
<keyword evidence="3 6" id="KW-0560">Oxidoreductase</keyword>
<dbReference type="GO" id="GO:0020037">
    <property type="term" value="F:heme binding"/>
    <property type="evidence" value="ECO:0007669"/>
    <property type="project" value="InterPro"/>
</dbReference>
<comment type="cofactor">
    <cofactor evidence="1 5">
        <name>heme</name>
        <dbReference type="ChEBI" id="CHEBI:30413"/>
    </cofactor>
</comment>
<name>A0A9W9IJJ9_9EURO</name>
<comment type="similarity">
    <text evidence="6">Belongs to the cytochrome P450 family.</text>
</comment>
<evidence type="ECO:0000256" key="3">
    <source>
        <dbReference type="ARBA" id="ARBA00023002"/>
    </source>
</evidence>
<reference evidence="7" key="2">
    <citation type="journal article" date="2023" name="IMA Fungus">
        <title>Comparative genomic study of the Penicillium genus elucidates a diverse pangenome and 15 lateral gene transfer events.</title>
        <authorList>
            <person name="Petersen C."/>
            <person name="Sorensen T."/>
            <person name="Nielsen M.R."/>
            <person name="Sondergaard T.E."/>
            <person name="Sorensen J.L."/>
            <person name="Fitzpatrick D.A."/>
            <person name="Frisvad J.C."/>
            <person name="Nielsen K.L."/>
        </authorList>
    </citation>
    <scope>NUCLEOTIDE SEQUENCE</scope>
    <source>
        <strain evidence="7">IBT 21917</strain>
    </source>
</reference>
<dbReference type="PROSITE" id="PS00086">
    <property type="entry name" value="CYTOCHROME_P450"/>
    <property type="match status" value="1"/>
</dbReference>
<evidence type="ECO:0000256" key="6">
    <source>
        <dbReference type="RuleBase" id="RU000461"/>
    </source>
</evidence>
<reference evidence="7" key="1">
    <citation type="submission" date="2022-11" db="EMBL/GenBank/DDBJ databases">
        <authorList>
            <person name="Petersen C."/>
        </authorList>
    </citation>
    <scope>NUCLEOTIDE SEQUENCE</scope>
    <source>
        <strain evidence="7">IBT 21917</strain>
    </source>
</reference>
<evidence type="ECO:0000313" key="7">
    <source>
        <dbReference type="EMBL" id="KAJ5179313.1"/>
    </source>
</evidence>
<dbReference type="InterPro" id="IPR001128">
    <property type="entry name" value="Cyt_P450"/>
</dbReference>
<dbReference type="PRINTS" id="PR00463">
    <property type="entry name" value="EP450I"/>
</dbReference>
<dbReference type="GO" id="GO:0005506">
    <property type="term" value="F:iron ion binding"/>
    <property type="evidence" value="ECO:0007669"/>
    <property type="project" value="InterPro"/>
</dbReference>
<evidence type="ECO:0000256" key="1">
    <source>
        <dbReference type="ARBA" id="ARBA00001971"/>
    </source>
</evidence>
<evidence type="ECO:0000256" key="2">
    <source>
        <dbReference type="ARBA" id="ARBA00022723"/>
    </source>
</evidence>
<evidence type="ECO:0008006" key="9">
    <source>
        <dbReference type="Google" id="ProtNLM"/>
    </source>
</evidence>
<dbReference type="InterPro" id="IPR002401">
    <property type="entry name" value="Cyt_P450_E_grp-I"/>
</dbReference>
<sequence length="190" mass="21047">MRAYADQMVHNRKANANTQSRNDMLDAMLHGTDPDTAEKLTAANLVAYAIYFLAKNPEAATKAREEINAVVGDEAFALHHLKQLHYVEACLRESIRLSATAPGFNIEPIPSGSDDHTPVLLAGGEYQIPHNQTIIAILHTVNRDPAVFEYPEDFRPEQVLGEKWDNLPAAAQKGFGNGKRECIGKAWAWQ</sequence>
<keyword evidence="8" id="KW-1185">Reference proteome</keyword>
<keyword evidence="4 5" id="KW-0408">Iron</keyword>
<organism evidence="7 8">
    <name type="scientific">Penicillium capsulatum</name>
    <dbReference type="NCBI Taxonomy" id="69766"/>
    <lineage>
        <taxon>Eukaryota</taxon>
        <taxon>Fungi</taxon>
        <taxon>Dikarya</taxon>
        <taxon>Ascomycota</taxon>
        <taxon>Pezizomycotina</taxon>
        <taxon>Eurotiomycetes</taxon>
        <taxon>Eurotiomycetidae</taxon>
        <taxon>Eurotiales</taxon>
        <taxon>Aspergillaceae</taxon>
        <taxon>Penicillium</taxon>
    </lineage>
</organism>
<comment type="caution">
    <text evidence="7">The sequence shown here is derived from an EMBL/GenBank/DDBJ whole genome shotgun (WGS) entry which is preliminary data.</text>
</comment>